<name>A0ABT0S3T2_9SPHN</name>
<dbReference type="RefSeq" id="WP_249831877.1">
    <property type="nucleotide sequence ID" value="NZ_JAMGBE010000003.1"/>
</dbReference>
<evidence type="ECO:0000313" key="3">
    <source>
        <dbReference type="Proteomes" id="UP001165342"/>
    </source>
</evidence>
<organism evidence="2 3">
    <name type="scientific">Sphingomonas hankyongi</name>
    <dbReference type="NCBI Taxonomy" id="2908209"/>
    <lineage>
        <taxon>Bacteria</taxon>
        <taxon>Pseudomonadati</taxon>
        <taxon>Pseudomonadota</taxon>
        <taxon>Alphaproteobacteria</taxon>
        <taxon>Sphingomonadales</taxon>
        <taxon>Sphingomonadaceae</taxon>
        <taxon>Sphingomonas</taxon>
    </lineage>
</organism>
<dbReference type="Proteomes" id="UP001165342">
    <property type="component" value="Unassembled WGS sequence"/>
</dbReference>
<evidence type="ECO:0000256" key="1">
    <source>
        <dbReference type="SAM" id="Phobius"/>
    </source>
</evidence>
<feature type="transmembrane region" description="Helical" evidence="1">
    <location>
        <begin position="42"/>
        <end position="62"/>
    </location>
</feature>
<evidence type="ECO:0000313" key="2">
    <source>
        <dbReference type="EMBL" id="MCL6730391.1"/>
    </source>
</evidence>
<keyword evidence="1" id="KW-0812">Transmembrane</keyword>
<comment type="caution">
    <text evidence="2">The sequence shown here is derived from an EMBL/GenBank/DDBJ whole genome shotgun (WGS) entry which is preliminary data.</text>
</comment>
<evidence type="ECO:0008006" key="4">
    <source>
        <dbReference type="Google" id="ProtNLM"/>
    </source>
</evidence>
<feature type="transmembrane region" description="Helical" evidence="1">
    <location>
        <begin position="6"/>
        <end position="30"/>
    </location>
</feature>
<accession>A0ABT0S3T2</accession>
<protein>
    <recommendedName>
        <fullName evidence="4">DUF1453 domain-containing protein</fullName>
    </recommendedName>
</protein>
<keyword evidence="1" id="KW-0472">Membrane</keyword>
<feature type="transmembrane region" description="Helical" evidence="1">
    <location>
        <begin position="107"/>
        <end position="128"/>
    </location>
</feature>
<feature type="transmembrane region" description="Helical" evidence="1">
    <location>
        <begin position="68"/>
        <end position="86"/>
    </location>
</feature>
<gene>
    <name evidence="2" type="ORF">LZ538_10045</name>
</gene>
<dbReference type="EMBL" id="JAMGBE010000003">
    <property type="protein sequence ID" value="MCL6730391.1"/>
    <property type="molecule type" value="Genomic_DNA"/>
</dbReference>
<feature type="transmembrane region" description="Helical" evidence="1">
    <location>
        <begin position="134"/>
        <end position="151"/>
    </location>
</feature>
<reference evidence="2" key="1">
    <citation type="submission" date="2022-05" db="EMBL/GenBank/DDBJ databases">
        <authorList>
            <person name="Jo J.-H."/>
            <person name="Im W.-T."/>
        </authorList>
    </citation>
    <scope>NUCLEOTIDE SEQUENCE</scope>
    <source>
        <strain evidence="2">SE220</strain>
    </source>
</reference>
<keyword evidence="1" id="KW-1133">Transmembrane helix</keyword>
<keyword evidence="3" id="KW-1185">Reference proteome</keyword>
<proteinExistence type="predicted"/>
<sequence>MFEHWGEFYLMAGGAAAVLIGLIFVVISLMQDRKRSTVLTGSKLYMGPIVLGVSFVLVLAAAALTPGIGPRCMAAVSGAIALWGLARGLMSTAGIRNLKDEVHWTDIWFYGVLPTFLYLGLGAVALAFWFGCPVAPQGLAGFVTLALLLAIRNEWDLITWIAPRSDASEPGFGDDHG</sequence>